<comment type="caution">
    <text evidence="2">The sequence shown here is derived from an EMBL/GenBank/DDBJ whole genome shotgun (WGS) entry which is preliminary data.</text>
</comment>
<gene>
    <name evidence="2" type="ORF">VA603_07375</name>
</gene>
<dbReference type="Proteomes" id="UP001301653">
    <property type="component" value="Unassembled WGS sequence"/>
</dbReference>
<name>A0ABU5V1W6_9GAMM</name>
<protein>
    <submittedName>
        <fullName evidence="2">DUF5343 domain-containing protein</fullName>
    </submittedName>
</protein>
<evidence type="ECO:0000256" key="1">
    <source>
        <dbReference type="SAM" id="MobiDB-lite"/>
    </source>
</evidence>
<dbReference type="InterPro" id="IPR035235">
    <property type="entry name" value="DUF5343"/>
</dbReference>
<accession>A0ABU5V1W6</accession>
<sequence length="249" mass="27407">MNDKAIKPPYTSYKSFETLIGELRSHEVLPDVIDRSLGLLRKRSGSEQAALIAALKWFKLIDNDGARTEQLDKYLAADEAAAKAMLKTMIEQSYSAVTDGTFNLKSATTQQMTDKFREYEISGSTLSKCISFFLAATRDAGIQVSPHVKAPTISPAAKRKAKPSITPPAEPAQQEHVHSKPKHHQKPHDDSMISIPIPIAGKDGAIILPKGMTDRQWNSVVKMIEFIINNYRETMAEEAGAADATKEPS</sequence>
<dbReference type="Pfam" id="PF17278">
    <property type="entry name" value="DUF5343"/>
    <property type="match status" value="1"/>
</dbReference>
<proteinExistence type="predicted"/>
<reference evidence="2 3" key="1">
    <citation type="submission" date="2023-12" db="EMBL/GenBank/DDBJ databases">
        <title>Stenotrophomonas guangdongensis sp. nov., isolated from wilted pepper plants (Capsicum annuum).</title>
        <authorList>
            <person name="Qiu M."/>
            <person name="Li Y."/>
            <person name="Liu Q."/>
            <person name="Zhang X."/>
            <person name="Huang Y."/>
            <person name="Guo R."/>
            <person name="Hu M."/>
            <person name="Zhou J."/>
            <person name="Zhou X."/>
        </authorList>
    </citation>
    <scope>NUCLEOTIDE SEQUENCE [LARGE SCALE GENOMIC DNA]</scope>
    <source>
        <strain evidence="2 3">MH1</strain>
    </source>
</reference>
<evidence type="ECO:0000313" key="2">
    <source>
        <dbReference type="EMBL" id="MEA5667345.1"/>
    </source>
</evidence>
<dbReference type="RefSeq" id="WP_323438391.1">
    <property type="nucleotide sequence ID" value="NZ_JAYFUH010000085.1"/>
</dbReference>
<organism evidence="2 3">
    <name type="scientific">Stenotrophomonas capsici</name>
    <dbReference type="NCBI Taxonomy" id="3110230"/>
    <lineage>
        <taxon>Bacteria</taxon>
        <taxon>Pseudomonadati</taxon>
        <taxon>Pseudomonadota</taxon>
        <taxon>Gammaproteobacteria</taxon>
        <taxon>Lysobacterales</taxon>
        <taxon>Lysobacteraceae</taxon>
        <taxon>Stenotrophomonas</taxon>
    </lineage>
</organism>
<feature type="region of interest" description="Disordered" evidence="1">
    <location>
        <begin position="148"/>
        <end position="195"/>
    </location>
</feature>
<keyword evidence="3" id="KW-1185">Reference proteome</keyword>
<dbReference type="EMBL" id="JAYFUH010000085">
    <property type="protein sequence ID" value="MEA5667345.1"/>
    <property type="molecule type" value="Genomic_DNA"/>
</dbReference>
<evidence type="ECO:0000313" key="3">
    <source>
        <dbReference type="Proteomes" id="UP001301653"/>
    </source>
</evidence>